<dbReference type="InterPro" id="IPR012337">
    <property type="entry name" value="RNaseH-like_sf"/>
</dbReference>
<dbReference type="AlphaFoldDB" id="A0A6L2J5Q9"/>
<gene>
    <name evidence="2" type="ORF">Tci_004164</name>
</gene>
<dbReference type="EMBL" id="BKCJ010000328">
    <property type="protein sequence ID" value="GEU32186.1"/>
    <property type="molecule type" value="Genomic_DNA"/>
</dbReference>
<comment type="caution">
    <text evidence="2">The sequence shown here is derived from an EMBL/GenBank/DDBJ whole genome shotgun (WGS) entry which is preliminary data.</text>
</comment>
<dbReference type="CDD" id="cd09272">
    <property type="entry name" value="RNase_HI_RT_Ty1"/>
    <property type="match status" value="1"/>
</dbReference>
<accession>A0A6L2J5Q9</accession>
<dbReference type="GO" id="GO:0015074">
    <property type="term" value="P:DNA integration"/>
    <property type="evidence" value="ECO:0007669"/>
    <property type="project" value="InterPro"/>
</dbReference>
<dbReference type="InterPro" id="IPR036397">
    <property type="entry name" value="RNaseH_sf"/>
</dbReference>
<dbReference type="InterPro" id="IPR043502">
    <property type="entry name" value="DNA/RNA_pol_sf"/>
</dbReference>
<dbReference type="Pfam" id="PF07727">
    <property type="entry name" value="RVT_2"/>
    <property type="match status" value="1"/>
</dbReference>
<reference evidence="2" key="1">
    <citation type="journal article" date="2019" name="Sci. Rep.">
        <title>Draft genome of Tanacetum cinerariifolium, the natural source of mosquito coil.</title>
        <authorList>
            <person name="Yamashiro T."/>
            <person name="Shiraishi A."/>
            <person name="Satake H."/>
            <person name="Nakayama K."/>
        </authorList>
    </citation>
    <scope>NUCLEOTIDE SEQUENCE</scope>
</reference>
<dbReference type="PANTHER" id="PTHR11439:SF521">
    <property type="entry name" value="RNA-DIRECTED DNA POLYMERASE"/>
    <property type="match status" value="1"/>
</dbReference>
<dbReference type="PANTHER" id="PTHR11439">
    <property type="entry name" value="GAG-POL-RELATED RETROTRANSPOSON"/>
    <property type="match status" value="1"/>
</dbReference>
<dbReference type="Gene3D" id="3.30.420.10">
    <property type="entry name" value="Ribonuclease H-like superfamily/Ribonuclease H"/>
    <property type="match status" value="1"/>
</dbReference>
<dbReference type="SUPFAM" id="SSF56672">
    <property type="entry name" value="DNA/RNA polymerases"/>
    <property type="match status" value="1"/>
</dbReference>
<dbReference type="InterPro" id="IPR001584">
    <property type="entry name" value="Integrase_cat-core"/>
</dbReference>
<evidence type="ECO:0000259" key="1">
    <source>
        <dbReference type="PROSITE" id="PS50994"/>
    </source>
</evidence>
<evidence type="ECO:0000313" key="2">
    <source>
        <dbReference type="EMBL" id="GEU32186.1"/>
    </source>
</evidence>
<dbReference type="PROSITE" id="PS50994">
    <property type="entry name" value="INTEGRASE"/>
    <property type="match status" value="1"/>
</dbReference>
<protein>
    <submittedName>
        <fullName evidence="2">Zinc finger, CCHC-type</fullName>
    </submittedName>
</protein>
<dbReference type="SUPFAM" id="SSF53098">
    <property type="entry name" value="Ribonuclease H-like"/>
    <property type="match status" value="1"/>
</dbReference>
<dbReference type="InterPro" id="IPR013103">
    <property type="entry name" value="RVT_2"/>
</dbReference>
<dbReference type="GO" id="GO:0003676">
    <property type="term" value="F:nucleic acid binding"/>
    <property type="evidence" value="ECO:0007669"/>
    <property type="project" value="InterPro"/>
</dbReference>
<dbReference type="Pfam" id="PF25597">
    <property type="entry name" value="SH3_retrovirus"/>
    <property type="match status" value="1"/>
</dbReference>
<proteinExistence type="predicted"/>
<sequence>MGNESTSLVYGRSCVNLRFSSGQIVSLFNLNVLHVPNIRKNLVSNSVLNNCGYKQAIESNKFVLSKHGVIHETTAPYTPQQNGVAERKNRALKEMVNSMLSYSGLSEGFWGEAMLTACYFLNRGCRAVVRLPDPKRKTLDEKGIDCIFVGYAKHSKAYRFYVIEPSDLVSINSIIETRDVIFDENRFYSIHRPKDIIPNSDESQRDDHFDDVPSEISKPRKGFRQKEGIDYFDTYAPIAHITTIRFLLALAAIHNLVIHQMDVKTIFLNGDLYEEVYMKQPEGFVMSGNEHKVCKLVQSLYGLKQAPKQWHQKFDEIVLSSGFHLNQSDKCVCSKFDDSGKGVIICLYVDDMLIFGTDQNQVDKTKKFLSSRFSMKDMGEAVVILKVIVIIQSHYIEKILKKFNREGCSSVSTPMDPVEKLKPNTGKPVDQLEYSRAIGFLMYAMTSTRPDIAYAVGRLSRFTKGYSDVSWINHVEDSSSTSGWVFLLRGGAISWASKKQTCITGSTIEYEFVALAAAGKEAEWLRNLIHEIPIWPKLIASISIRCDSDPTMARAYSQIYNGKSRHLGARTKRTTYVNIKFCLFKKLRLGFLYVH</sequence>
<organism evidence="2">
    <name type="scientific">Tanacetum cinerariifolium</name>
    <name type="common">Dalmatian daisy</name>
    <name type="synonym">Chrysanthemum cinerariifolium</name>
    <dbReference type="NCBI Taxonomy" id="118510"/>
    <lineage>
        <taxon>Eukaryota</taxon>
        <taxon>Viridiplantae</taxon>
        <taxon>Streptophyta</taxon>
        <taxon>Embryophyta</taxon>
        <taxon>Tracheophyta</taxon>
        <taxon>Spermatophyta</taxon>
        <taxon>Magnoliopsida</taxon>
        <taxon>eudicotyledons</taxon>
        <taxon>Gunneridae</taxon>
        <taxon>Pentapetalae</taxon>
        <taxon>asterids</taxon>
        <taxon>campanulids</taxon>
        <taxon>Asterales</taxon>
        <taxon>Asteraceae</taxon>
        <taxon>Asteroideae</taxon>
        <taxon>Anthemideae</taxon>
        <taxon>Anthemidinae</taxon>
        <taxon>Tanacetum</taxon>
    </lineage>
</organism>
<name>A0A6L2J5Q9_TANCI</name>
<dbReference type="InterPro" id="IPR057670">
    <property type="entry name" value="SH3_retrovirus"/>
</dbReference>
<feature type="domain" description="Integrase catalytic" evidence="1">
    <location>
        <begin position="63"/>
        <end position="142"/>
    </location>
</feature>